<dbReference type="Proteomes" id="UP000034881">
    <property type="component" value="Unassembled WGS sequence"/>
</dbReference>
<dbReference type="AlphaFoldDB" id="A0A0G0T6D6"/>
<proteinExistence type="inferred from homology"/>
<dbReference type="GO" id="GO:0005829">
    <property type="term" value="C:cytosol"/>
    <property type="evidence" value="ECO:0007669"/>
    <property type="project" value="TreeGrafter"/>
</dbReference>
<dbReference type="Pfam" id="PF00733">
    <property type="entry name" value="Asn_synthase"/>
    <property type="match status" value="1"/>
</dbReference>
<dbReference type="SUPFAM" id="SSF52402">
    <property type="entry name" value="Adenine nucleotide alpha hydrolases-like"/>
    <property type="match status" value="1"/>
</dbReference>
<comment type="similarity">
    <text evidence="2">Belongs to the asparagine synthetase family.</text>
</comment>
<dbReference type="InterPro" id="IPR006426">
    <property type="entry name" value="Asn_synth_AEB"/>
</dbReference>
<evidence type="ECO:0000256" key="3">
    <source>
        <dbReference type="ARBA" id="ARBA00012737"/>
    </source>
</evidence>
<feature type="binding site" evidence="9">
    <location>
        <position position="253"/>
    </location>
    <ligand>
        <name>ATP</name>
        <dbReference type="ChEBI" id="CHEBI:30616"/>
    </ligand>
</feature>
<feature type="domain" description="Glutamine amidotransferase type-2" evidence="11">
    <location>
        <begin position="2"/>
        <end position="211"/>
    </location>
</feature>
<evidence type="ECO:0000256" key="6">
    <source>
        <dbReference type="ARBA" id="ARBA00022962"/>
    </source>
</evidence>
<dbReference type="CDD" id="cd01991">
    <property type="entry name" value="Asn_synthase_B_C"/>
    <property type="match status" value="1"/>
</dbReference>
<evidence type="ECO:0000256" key="2">
    <source>
        <dbReference type="ARBA" id="ARBA00005752"/>
    </source>
</evidence>
<dbReference type="Pfam" id="PF13537">
    <property type="entry name" value="GATase_7"/>
    <property type="match status" value="1"/>
</dbReference>
<evidence type="ECO:0000256" key="10">
    <source>
        <dbReference type="PIRSR" id="PIRSR001589-3"/>
    </source>
</evidence>
<dbReference type="GO" id="GO:0004066">
    <property type="term" value="F:asparagine synthase (glutamine-hydrolyzing) activity"/>
    <property type="evidence" value="ECO:0007669"/>
    <property type="project" value="UniProtKB-EC"/>
</dbReference>
<evidence type="ECO:0000256" key="5">
    <source>
        <dbReference type="ARBA" id="ARBA00022840"/>
    </source>
</evidence>
<dbReference type="PIRSF" id="PIRSF001589">
    <property type="entry name" value="Asn_synthetase_glu-h"/>
    <property type="match status" value="1"/>
</dbReference>
<evidence type="ECO:0000259" key="11">
    <source>
        <dbReference type="PROSITE" id="PS51278"/>
    </source>
</evidence>
<evidence type="ECO:0000256" key="1">
    <source>
        <dbReference type="ARBA" id="ARBA00005187"/>
    </source>
</evidence>
<dbReference type="InterPro" id="IPR051786">
    <property type="entry name" value="ASN_synthetase/amidase"/>
</dbReference>
<comment type="pathway">
    <text evidence="1">Amino-acid biosynthesis; L-asparagine biosynthesis; L-asparagine from L-aspartate (L-Gln route): step 1/1.</text>
</comment>
<feature type="binding site" evidence="9">
    <location>
        <position position="98"/>
    </location>
    <ligand>
        <name>L-glutamine</name>
        <dbReference type="ChEBI" id="CHEBI:58359"/>
    </ligand>
</feature>
<keyword evidence="5 9" id="KW-0067">ATP-binding</keyword>
<evidence type="ECO:0000256" key="8">
    <source>
        <dbReference type="PIRSR" id="PIRSR001589-1"/>
    </source>
</evidence>
<dbReference type="PANTHER" id="PTHR43284:SF1">
    <property type="entry name" value="ASPARAGINE SYNTHETASE"/>
    <property type="match status" value="1"/>
</dbReference>
<dbReference type="InterPro" id="IPR029055">
    <property type="entry name" value="Ntn_hydrolases_N"/>
</dbReference>
<gene>
    <name evidence="12" type="ORF">UT77_C0001G0131</name>
</gene>
<evidence type="ECO:0000313" key="13">
    <source>
        <dbReference type="Proteomes" id="UP000034881"/>
    </source>
</evidence>
<dbReference type="InterPro" id="IPR033738">
    <property type="entry name" value="AsnB_N"/>
</dbReference>
<dbReference type="GO" id="GO:0006529">
    <property type="term" value="P:asparagine biosynthetic process"/>
    <property type="evidence" value="ECO:0007669"/>
    <property type="project" value="UniProtKB-KW"/>
</dbReference>
<protein>
    <recommendedName>
        <fullName evidence="3">asparagine synthase (glutamine-hydrolyzing)</fullName>
        <ecNumber evidence="3">6.3.5.4</ecNumber>
    </recommendedName>
</protein>
<sequence>MCGIAGYVDYNHQPQKHLVAKMLQEIAYRGPDQTGIYIEENVALGIQRLSIIDLKTGNQPMQNSDKTITVVFNGEIYNFLELKQSLKEKGHKFKTKSDTEVLIHAYKAYGFEMPKYLKGMFAFAIWDKKKNLIFISRDPSGIKPLYYLQKGNLLLFGSELKTILIHPQVKKIINLQALKTYSSLGYIFGESTIFENIHKLLPGQNLIFSKKGKQLNTYYELKSDKIHIGKNIDSLLEKAVMTHSISDVPIGILLSGGIDSSLVAYYLTKNIKKGINTFSINFEEKSFDESLYANAVAKQLGTKHHFETFNSKDVLNLFPNITKKLDEPLADPSLLPTYKVCALASKFVKVVLSGDGGDELFGGYPTYQGHLYAEQLKKIVPNTAAKHLLNLLNVLPVSSKNYPKTEILKEFIKGMHYPPFKRHLLWMSLKNYNHKLLNNKLFSTETEPFESDFLKNLIKRIESNTKKLTTQMQLLDFETYLKDDLLVKVDRASMYNSLEVRVPFLDNELIENAYSLNSHVNIVETKRVLRALLRDKFPPEIFNRPKKGFGIPLAKWITGDLEELVTEHLQNKRIFDYFDKSKISECWQNHKMRKQDNSKLIWMMVMFSGWLNQWFR</sequence>
<dbReference type="InterPro" id="IPR017932">
    <property type="entry name" value="GATase_2_dom"/>
</dbReference>
<organism evidence="12 13">
    <name type="scientific">Candidatus Daviesbacteria bacterium GW2011_GWC2_40_12</name>
    <dbReference type="NCBI Taxonomy" id="1618431"/>
    <lineage>
        <taxon>Bacteria</taxon>
        <taxon>Candidatus Daviesiibacteriota</taxon>
    </lineage>
</organism>
<dbReference type="PATRIC" id="fig|1618431.3.peg.131"/>
<dbReference type="Gene3D" id="3.40.50.620">
    <property type="entry name" value="HUPs"/>
    <property type="match status" value="1"/>
</dbReference>
<evidence type="ECO:0000256" key="9">
    <source>
        <dbReference type="PIRSR" id="PIRSR001589-2"/>
    </source>
</evidence>
<feature type="site" description="Important for beta-aspartyl-AMP intermediate formation" evidence="10">
    <location>
        <position position="355"/>
    </location>
</feature>
<dbReference type="EMBL" id="LBYB01000001">
    <property type="protein sequence ID" value="KKR42680.1"/>
    <property type="molecule type" value="Genomic_DNA"/>
</dbReference>
<accession>A0A0G0T6D6</accession>
<comment type="caution">
    <text evidence="12">The sequence shown here is derived from an EMBL/GenBank/DDBJ whole genome shotgun (WGS) entry which is preliminary data.</text>
</comment>
<dbReference type="NCBIfam" id="TIGR01536">
    <property type="entry name" value="asn_synth_AEB"/>
    <property type="match status" value="1"/>
</dbReference>
<keyword evidence="6 8" id="KW-0315">Glutamine amidotransferase</keyword>
<dbReference type="InterPro" id="IPR014729">
    <property type="entry name" value="Rossmann-like_a/b/a_fold"/>
</dbReference>
<evidence type="ECO:0000256" key="4">
    <source>
        <dbReference type="ARBA" id="ARBA00022741"/>
    </source>
</evidence>
<dbReference type="Gene3D" id="3.60.20.10">
    <property type="entry name" value="Glutamine Phosphoribosylpyrophosphate, subunit 1, domain 1"/>
    <property type="match status" value="1"/>
</dbReference>
<dbReference type="SUPFAM" id="SSF56235">
    <property type="entry name" value="N-terminal nucleophile aminohydrolases (Ntn hydrolases)"/>
    <property type="match status" value="1"/>
</dbReference>
<feature type="active site" description="For GATase activity" evidence="8">
    <location>
        <position position="2"/>
    </location>
</feature>
<dbReference type="InterPro" id="IPR001962">
    <property type="entry name" value="Asn_synthase"/>
</dbReference>
<dbReference type="PROSITE" id="PS51278">
    <property type="entry name" value="GATASE_TYPE_2"/>
    <property type="match status" value="1"/>
</dbReference>
<reference evidence="12 13" key="1">
    <citation type="journal article" date="2015" name="Nature">
        <title>rRNA introns, odd ribosomes, and small enigmatic genomes across a large radiation of phyla.</title>
        <authorList>
            <person name="Brown C.T."/>
            <person name="Hug L.A."/>
            <person name="Thomas B.C."/>
            <person name="Sharon I."/>
            <person name="Castelle C.J."/>
            <person name="Singh A."/>
            <person name="Wilkins M.J."/>
            <person name="Williams K.H."/>
            <person name="Banfield J.F."/>
        </authorList>
    </citation>
    <scope>NUCLEOTIDE SEQUENCE [LARGE SCALE GENOMIC DNA]</scope>
</reference>
<keyword evidence="8" id="KW-0061">Asparagine biosynthesis</keyword>
<dbReference type="GO" id="GO:0005524">
    <property type="term" value="F:ATP binding"/>
    <property type="evidence" value="ECO:0007669"/>
    <property type="project" value="UniProtKB-KW"/>
</dbReference>
<feature type="binding site" evidence="9">
    <location>
        <begin position="353"/>
        <end position="354"/>
    </location>
    <ligand>
        <name>ATP</name>
        <dbReference type="ChEBI" id="CHEBI:30616"/>
    </ligand>
</feature>
<evidence type="ECO:0000313" key="12">
    <source>
        <dbReference type="EMBL" id="KKR42680.1"/>
    </source>
</evidence>
<name>A0A0G0T6D6_9BACT</name>
<dbReference type="PANTHER" id="PTHR43284">
    <property type="entry name" value="ASPARAGINE SYNTHETASE (GLUTAMINE-HYDROLYZING)"/>
    <property type="match status" value="1"/>
</dbReference>
<keyword evidence="8" id="KW-0028">Amino-acid biosynthesis</keyword>
<comment type="catalytic activity">
    <reaction evidence="7">
        <text>L-aspartate + L-glutamine + ATP + H2O = L-asparagine + L-glutamate + AMP + diphosphate + H(+)</text>
        <dbReference type="Rhea" id="RHEA:12228"/>
        <dbReference type="ChEBI" id="CHEBI:15377"/>
        <dbReference type="ChEBI" id="CHEBI:15378"/>
        <dbReference type="ChEBI" id="CHEBI:29985"/>
        <dbReference type="ChEBI" id="CHEBI:29991"/>
        <dbReference type="ChEBI" id="CHEBI:30616"/>
        <dbReference type="ChEBI" id="CHEBI:33019"/>
        <dbReference type="ChEBI" id="CHEBI:58048"/>
        <dbReference type="ChEBI" id="CHEBI:58359"/>
        <dbReference type="ChEBI" id="CHEBI:456215"/>
        <dbReference type="EC" id="6.3.5.4"/>
    </reaction>
</comment>
<feature type="binding site" evidence="9">
    <location>
        <position position="280"/>
    </location>
    <ligand>
        <name>ATP</name>
        <dbReference type="ChEBI" id="CHEBI:30616"/>
    </ligand>
</feature>
<evidence type="ECO:0000256" key="7">
    <source>
        <dbReference type="ARBA" id="ARBA00048741"/>
    </source>
</evidence>
<keyword evidence="4 9" id="KW-0547">Nucleotide-binding</keyword>
<dbReference type="CDD" id="cd00712">
    <property type="entry name" value="AsnB"/>
    <property type="match status" value="1"/>
</dbReference>
<dbReference type="EC" id="6.3.5.4" evidence="3"/>